<sequence>MSSAAIGTGTSAAASEAFCPAEDLKHMQATAVDALCQIGERALEASGGVSYVQDPNGGNGLACEVVLDREVIEVLMGSSLEDVLDSGRGRLHLSHCCFLRQTSPDHLAVAVQINSRTNTARATQVLTAELGLMSLLAKYKAPPQPAQPTTPVEAYRSRPILSETDPYECPQLPVP</sequence>
<proteinExistence type="predicted"/>
<name>A0A2R5GNN4_9STRA</name>
<evidence type="ECO:0000256" key="1">
    <source>
        <dbReference type="SAM" id="MobiDB-lite"/>
    </source>
</evidence>
<accession>A0A2R5GNN4</accession>
<keyword evidence="3" id="KW-1185">Reference proteome</keyword>
<organism evidence="2 3">
    <name type="scientific">Hondaea fermentalgiana</name>
    <dbReference type="NCBI Taxonomy" id="2315210"/>
    <lineage>
        <taxon>Eukaryota</taxon>
        <taxon>Sar</taxon>
        <taxon>Stramenopiles</taxon>
        <taxon>Bigyra</taxon>
        <taxon>Labyrinthulomycetes</taxon>
        <taxon>Thraustochytrida</taxon>
        <taxon>Thraustochytriidae</taxon>
        <taxon>Hondaea</taxon>
    </lineage>
</organism>
<feature type="region of interest" description="Disordered" evidence="1">
    <location>
        <begin position="141"/>
        <end position="175"/>
    </location>
</feature>
<dbReference type="AlphaFoldDB" id="A0A2R5GNN4"/>
<evidence type="ECO:0000313" key="2">
    <source>
        <dbReference type="EMBL" id="GBG30233.1"/>
    </source>
</evidence>
<comment type="caution">
    <text evidence="2">The sequence shown here is derived from an EMBL/GenBank/DDBJ whole genome shotgun (WGS) entry which is preliminary data.</text>
</comment>
<protein>
    <submittedName>
        <fullName evidence="2">Uncharacterized protein</fullName>
    </submittedName>
</protein>
<gene>
    <name evidence="2" type="ORF">FCC1311_064532</name>
</gene>
<dbReference type="EMBL" id="BEYU01000073">
    <property type="protein sequence ID" value="GBG30233.1"/>
    <property type="molecule type" value="Genomic_DNA"/>
</dbReference>
<dbReference type="InParanoid" id="A0A2R5GNN4"/>
<evidence type="ECO:0000313" key="3">
    <source>
        <dbReference type="Proteomes" id="UP000241890"/>
    </source>
</evidence>
<dbReference type="Proteomes" id="UP000241890">
    <property type="component" value="Unassembled WGS sequence"/>
</dbReference>
<reference evidence="2 3" key="1">
    <citation type="submission" date="2017-12" db="EMBL/GenBank/DDBJ databases">
        <title>Sequencing, de novo assembly and annotation of complete genome of a new Thraustochytrid species, strain FCC1311.</title>
        <authorList>
            <person name="Sedici K."/>
            <person name="Godart F."/>
            <person name="Aiese Cigliano R."/>
            <person name="Sanseverino W."/>
            <person name="Barakat M."/>
            <person name="Ortet P."/>
            <person name="Marechal E."/>
            <person name="Cagnac O."/>
            <person name="Amato A."/>
        </authorList>
    </citation>
    <scope>NUCLEOTIDE SEQUENCE [LARGE SCALE GENOMIC DNA]</scope>
</reference>